<accession>A0ABQ3HSE1</accession>
<reference evidence="3" key="1">
    <citation type="journal article" date="2019" name="Int. J. Syst. Evol. Microbiol.">
        <title>The Global Catalogue of Microorganisms (GCM) 10K type strain sequencing project: providing services to taxonomists for standard genome sequencing and annotation.</title>
        <authorList>
            <consortium name="The Broad Institute Genomics Platform"/>
            <consortium name="The Broad Institute Genome Sequencing Center for Infectious Disease"/>
            <person name="Wu L."/>
            <person name="Ma J."/>
        </authorList>
    </citation>
    <scope>NUCLEOTIDE SEQUENCE [LARGE SCALE GENOMIC DNA]</scope>
    <source>
        <strain evidence="3">CGMCC 1.12966</strain>
    </source>
</reference>
<comment type="caution">
    <text evidence="2">The sequence shown here is derived from an EMBL/GenBank/DDBJ whole genome shotgun (WGS) entry which is preliminary data.</text>
</comment>
<keyword evidence="1" id="KW-1133">Transmembrane helix</keyword>
<evidence type="ECO:0000313" key="2">
    <source>
        <dbReference type="EMBL" id="GHE23371.1"/>
    </source>
</evidence>
<gene>
    <name evidence="2" type="ORF">GCM10017764_03390</name>
</gene>
<sequence length="114" mass="13361">MEHKDPQLRKLMKLSKMELPFSDFEDHIMAEVEKIEAGREEALKHRKLALIFFITGSLFGLILNYMVDLAMSHVHLQQGAKNLLSLCSQLCYVILIVLLSDRLWRLRQLLKRKL</sequence>
<dbReference type="Proteomes" id="UP000620550">
    <property type="component" value="Unassembled WGS sequence"/>
</dbReference>
<evidence type="ECO:0000313" key="3">
    <source>
        <dbReference type="Proteomes" id="UP000620550"/>
    </source>
</evidence>
<organism evidence="2 3">
    <name type="scientific">Sphingobacterium griseoflavum</name>
    <dbReference type="NCBI Taxonomy" id="1474952"/>
    <lineage>
        <taxon>Bacteria</taxon>
        <taxon>Pseudomonadati</taxon>
        <taxon>Bacteroidota</taxon>
        <taxon>Sphingobacteriia</taxon>
        <taxon>Sphingobacteriales</taxon>
        <taxon>Sphingobacteriaceae</taxon>
        <taxon>Sphingobacterium</taxon>
    </lineage>
</organism>
<dbReference type="EMBL" id="BNAF01000001">
    <property type="protein sequence ID" value="GHE23371.1"/>
    <property type="molecule type" value="Genomic_DNA"/>
</dbReference>
<feature type="transmembrane region" description="Helical" evidence="1">
    <location>
        <begin position="48"/>
        <end position="67"/>
    </location>
</feature>
<protein>
    <submittedName>
        <fullName evidence="2">Uncharacterized protein</fullName>
    </submittedName>
</protein>
<feature type="transmembrane region" description="Helical" evidence="1">
    <location>
        <begin position="83"/>
        <end position="104"/>
    </location>
</feature>
<keyword evidence="3" id="KW-1185">Reference proteome</keyword>
<dbReference type="RefSeq" id="WP_189624860.1">
    <property type="nucleotide sequence ID" value="NZ_BNAF01000001.1"/>
</dbReference>
<keyword evidence="1" id="KW-0472">Membrane</keyword>
<keyword evidence="1" id="KW-0812">Transmembrane</keyword>
<evidence type="ECO:0000256" key="1">
    <source>
        <dbReference type="SAM" id="Phobius"/>
    </source>
</evidence>
<name>A0ABQ3HSE1_9SPHI</name>
<proteinExistence type="predicted"/>